<evidence type="ECO:0000256" key="2">
    <source>
        <dbReference type="SAM" id="MobiDB-lite"/>
    </source>
</evidence>
<dbReference type="RefSeq" id="XP_062716752.1">
    <property type="nucleotide sequence ID" value="XM_062860768.1"/>
</dbReference>
<dbReference type="Pfam" id="PF18701">
    <property type="entry name" value="DUF5641"/>
    <property type="match status" value="1"/>
</dbReference>
<feature type="region of interest" description="Disordered" evidence="2">
    <location>
        <begin position="1"/>
        <end position="51"/>
    </location>
</feature>
<keyword evidence="5" id="KW-1185">Reference proteome</keyword>
<proteinExistence type="predicted"/>
<feature type="coiled-coil region" evidence="1">
    <location>
        <begin position="111"/>
        <end position="138"/>
    </location>
</feature>
<evidence type="ECO:0000256" key="1">
    <source>
        <dbReference type="SAM" id="Coils"/>
    </source>
</evidence>
<feature type="domain" description="DUF5641" evidence="3">
    <location>
        <begin position="725"/>
        <end position="817"/>
    </location>
</feature>
<keyword evidence="1" id="KW-0175">Coiled coil</keyword>
<dbReference type="Pfam" id="PF13650">
    <property type="entry name" value="Asp_protease_2"/>
    <property type="match status" value="1"/>
</dbReference>
<dbReference type="GeneID" id="134292062"/>
<evidence type="ECO:0000313" key="4">
    <source>
        <dbReference type="EnsemblMetazoa" id="AALFPA23_019075.P28073"/>
    </source>
</evidence>
<dbReference type="Gene3D" id="2.40.70.10">
    <property type="entry name" value="Acid Proteases"/>
    <property type="match status" value="1"/>
</dbReference>
<reference evidence="4" key="2">
    <citation type="submission" date="2025-05" db="UniProtKB">
        <authorList>
            <consortium name="EnsemblMetazoa"/>
        </authorList>
    </citation>
    <scope>IDENTIFICATION</scope>
    <source>
        <strain evidence="4">Foshan</strain>
    </source>
</reference>
<dbReference type="InterPro" id="IPR005312">
    <property type="entry name" value="DUF1759"/>
</dbReference>
<dbReference type="InterPro" id="IPR040676">
    <property type="entry name" value="DUF5641"/>
</dbReference>
<dbReference type="Proteomes" id="UP000069940">
    <property type="component" value="Unassembled WGS sequence"/>
</dbReference>
<organism evidence="4 5">
    <name type="scientific">Aedes albopictus</name>
    <name type="common">Asian tiger mosquito</name>
    <name type="synonym">Stegomyia albopicta</name>
    <dbReference type="NCBI Taxonomy" id="7160"/>
    <lineage>
        <taxon>Eukaryota</taxon>
        <taxon>Metazoa</taxon>
        <taxon>Ecdysozoa</taxon>
        <taxon>Arthropoda</taxon>
        <taxon>Hexapoda</taxon>
        <taxon>Insecta</taxon>
        <taxon>Pterygota</taxon>
        <taxon>Neoptera</taxon>
        <taxon>Endopterygota</taxon>
        <taxon>Diptera</taxon>
        <taxon>Nematocera</taxon>
        <taxon>Culicoidea</taxon>
        <taxon>Culicidae</taxon>
        <taxon>Culicinae</taxon>
        <taxon>Aedini</taxon>
        <taxon>Aedes</taxon>
        <taxon>Stegomyia</taxon>
    </lineage>
</organism>
<protein>
    <recommendedName>
        <fullName evidence="3">DUF5641 domain-containing protein</fullName>
    </recommendedName>
</protein>
<evidence type="ECO:0000259" key="3">
    <source>
        <dbReference type="Pfam" id="PF18701"/>
    </source>
</evidence>
<dbReference type="InterPro" id="IPR021109">
    <property type="entry name" value="Peptidase_aspartic_dom_sf"/>
</dbReference>
<reference evidence="5" key="1">
    <citation type="journal article" date="2015" name="Proc. Natl. Acad. Sci. U.S.A.">
        <title>Genome sequence of the Asian Tiger mosquito, Aedes albopictus, reveals insights into its biology, genetics, and evolution.</title>
        <authorList>
            <person name="Chen X.G."/>
            <person name="Jiang X."/>
            <person name="Gu J."/>
            <person name="Xu M."/>
            <person name="Wu Y."/>
            <person name="Deng Y."/>
            <person name="Zhang C."/>
            <person name="Bonizzoni M."/>
            <person name="Dermauw W."/>
            <person name="Vontas J."/>
            <person name="Armbruster P."/>
            <person name="Huang X."/>
            <person name="Yang Y."/>
            <person name="Zhang H."/>
            <person name="He W."/>
            <person name="Peng H."/>
            <person name="Liu Y."/>
            <person name="Wu K."/>
            <person name="Chen J."/>
            <person name="Lirakis M."/>
            <person name="Topalis P."/>
            <person name="Van Leeuwen T."/>
            <person name="Hall A.B."/>
            <person name="Jiang X."/>
            <person name="Thorpe C."/>
            <person name="Mueller R.L."/>
            <person name="Sun C."/>
            <person name="Waterhouse R.M."/>
            <person name="Yan G."/>
            <person name="Tu Z.J."/>
            <person name="Fang X."/>
            <person name="James A.A."/>
        </authorList>
    </citation>
    <scope>NUCLEOTIDE SEQUENCE [LARGE SCALE GENOMIC DNA]</scope>
    <source>
        <strain evidence="5">Foshan</strain>
    </source>
</reference>
<sequence length="829" mass="93609">MSAAGRTQHSPSRSQAPPPKQQFTVVKTPPPPPPRTWEKNQPRDEINTPKTVFGASSVYPMRHMKSRGLILSSMQRIYSYVERFNPETTSTSELEIRLETLQSIYSKFNAVQDSIIAQAETEEEMQDVEEKAEQFESMLFTTKARIVDLLRRSEDSQSVPDAPSALPVFDGDVMQWLPFSDSFTAMIHGNRGLSEIQKFHYLKSSLRGPALEIVNMLETTSGNYNIAWDLLRNRYQNKRVLMEKYVRGLFNLPTLSKESGKDLRKLHTDLNKHVAVINQLGIPTQAWDKIIVILISQKLDPFTYKEWENDTNPTELPSLNNFNSFLERRCQTLEAREVNRLSQLSISTGMKPAIRATPRPMLAHPSTQVPCLLECPTPHPLFMCPKFTEKHPSERIDTLRILGLCFNCMRSNHMANVCQARCCQKCGAKHNTMLHIEHQDDTVALNSCGLPSVPATQILLATAVVLVADRQGDYIPCRAMLDSGSQTNFISSNLVRTLRLQSNGKRLAIRGIGGTSCTATQSVQGTIKSRFNDFTVQLEFVVIDEITGIIPARKYNPSDLDLPTGIAVADPSFYKPARIDVLLGAEVFHEILVGEPIVRRNQPALQNTQFGFVVSGKMNNSPPQRSGPLCHLQTQRETYDDANVEMLWNLEEHGSVASRNDEELECESHFVKNTVRNSDGRFMVQLPLKENPTVLGDSKCYAMSESMIAPAEPDYSNIPTNRLSMYQDIKQRQQVFWKRFSKEYLNTLQQRMKNRRLTPNLAKGQLVIIKEDNLPPLKWAMGRIVDLTPGNDGLVRVAEVRTTGGVIKRSISKICPLPTEQQLDNLKDE</sequence>
<dbReference type="PANTHER" id="PTHR47331">
    <property type="entry name" value="PHD-TYPE DOMAIN-CONTAINING PROTEIN"/>
    <property type="match status" value="1"/>
</dbReference>
<feature type="compositionally biased region" description="Polar residues" evidence="2">
    <location>
        <begin position="1"/>
        <end position="25"/>
    </location>
</feature>
<dbReference type="EnsemblMetazoa" id="AALFPA23_019075.R28073">
    <property type="protein sequence ID" value="AALFPA23_019075.P28073"/>
    <property type="gene ID" value="AALFPA23_019075"/>
</dbReference>
<name>A0ABM1ZJH7_AEDAL</name>
<feature type="compositionally biased region" description="Basic and acidic residues" evidence="2">
    <location>
        <begin position="36"/>
        <end position="47"/>
    </location>
</feature>
<evidence type="ECO:0000313" key="5">
    <source>
        <dbReference type="Proteomes" id="UP000069940"/>
    </source>
</evidence>
<dbReference type="PANTHER" id="PTHR47331:SF5">
    <property type="entry name" value="RIBONUCLEASE H"/>
    <property type="match status" value="1"/>
</dbReference>
<dbReference type="Pfam" id="PF03564">
    <property type="entry name" value="DUF1759"/>
    <property type="match status" value="1"/>
</dbReference>
<accession>A0ABM1ZJH7</accession>
<dbReference type="CDD" id="cd00303">
    <property type="entry name" value="retropepsin_like"/>
    <property type="match status" value="1"/>
</dbReference>